<protein>
    <submittedName>
        <fullName evidence="1">Molybdopterin-guanine dinucleotide biosynthesis protein MobA</fullName>
    </submittedName>
</protein>
<accession>A0A2Z2M9H6</accession>
<evidence type="ECO:0000313" key="2">
    <source>
        <dbReference type="Proteomes" id="UP000250179"/>
    </source>
</evidence>
<gene>
    <name evidence="1" type="ORF">A3L09_07955</name>
</gene>
<dbReference type="RefSeq" id="WP_088858446.1">
    <property type="nucleotide sequence ID" value="NZ_CP014862.1"/>
</dbReference>
<dbReference type="SUPFAM" id="SSF53448">
    <property type="entry name" value="Nucleotide-diphospho-sugar transferases"/>
    <property type="match status" value="1"/>
</dbReference>
<reference evidence="1 2" key="1">
    <citation type="submission" date="2016-03" db="EMBL/GenBank/DDBJ databases">
        <title>Complete genome sequence of Thermococcus profundus strain DT5432.</title>
        <authorList>
            <person name="Oger P.M."/>
        </authorList>
    </citation>
    <scope>NUCLEOTIDE SEQUENCE [LARGE SCALE GENOMIC DNA]</scope>
    <source>
        <strain evidence="1 2">DT 5432</strain>
    </source>
</reference>
<sequence length="199" mass="22605">MKAFILAYPEKPNENYTIPVGDEPVIRLTERRLLLTKRIDDIVTLVRKDKLKTYSLHVSKPLPASGRNKMEALLNPLRGVEELFLLEGNMPLVMPFFVDYMVGLFYEMEPDALIPVWRDGSTGVTHAIYDSEALLDAIEAALGEGYRSLSKVVEFLDYQPLSIEELSRRNPKVTLSFFRVKNGNDARFAEETLKALGQL</sequence>
<keyword evidence="2" id="KW-1185">Reference proteome</keyword>
<dbReference type="KEGG" id="tprf:A3L09_07955"/>
<dbReference type="EMBL" id="CP014862">
    <property type="protein sequence ID" value="ASJ03190.1"/>
    <property type="molecule type" value="Genomic_DNA"/>
</dbReference>
<evidence type="ECO:0000313" key="1">
    <source>
        <dbReference type="EMBL" id="ASJ03190.1"/>
    </source>
</evidence>
<dbReference type="Proteomes" id="UP000250179">
    <property type="component" value="Chromosome"/>
</dbReference>
<dbReference type="InterPro" id="IPR029044">
    <property type="entry name" value="Nucleotide-diphossugar_trans"/>
</dbReference>
<dbReference type="Gene3D" id="3.90.550.10">
    <property type="entry name" value="Spore Coat Polysaccharide Biosynthesis Protein SpsA, Chain A"/>
    <property type="match status" value="1"/>
</dbReference>
<organism evidence="1 2">
    <name type="scientific">Thermococcus profundus</name>
    <dbReference type="NCBI Taxonomy" id="49899"/>
    <lineage>
        <taxon>Archaea</taxon>
        <taxon>Methanobacteriati</taxon>
        <taxon>Methanobacteriota</taxon>
        <taxon>Thermococci</taxon>
        <taxon>Thermococcales</taxon>
        <taxon>Thermococcaceae</taxon>
        <taxon>Thermococcus</taxon>
    </lineage>
</organism>
<name>A0A2Z2M9H6_THEPR</name>
<proteinExistence type="predicted"/>
<dbReference type="OrthoDB" id="28434at2157"/>
<dbReference type="GeneID" id="33320342"/>
<dbReference type="AlphaFoldDB" id="A0A2Z2M9H6"/>